<dbReference type="Pfam" id="PF02798">
    <property type="entry name" value="GST_N"/>
    <property type="match status" value="1"/>
</dbReference>
<dbReference type="Gene3D" id="1.20.1050.10">
    <property type="match status" value="1"/>
</dbReference>
<dbReference type="PROSITE" id="PS50404">
    <property type="entry name" value="GST_NTER"/>
    <property type="match status" value="1"/>
</dbReference>
<dbReference type="SFLD" id="SFLDG01150">
    <property type="entry name" value="Main.1:_Beta-like"/>
    <property type="match status" value="1"/>
</dbReference>
<evidence type="ECO:0000313" key="4">
    <source>
        <dbReference type="Proteomes" id="UP000019063"/>
    </source>
</evidence>
<dbReference type="STRING" id="1379903.ATO8_16033"/>
<gene>
    <name evidence="3" type="ORF">ATO8_16033</name>
</gene>
<accession>W4HG80</accession>
<dbReference type="InterPro" id="IPR040079">
    <property type="entry name" value="Glutathione_S-Trfase"/>
</dbReference>
<dbReference type="SFLD" id="SFLDG00358">
    <property type="entry name" value="Main_(cytGST)"/>
    <property type="match status" value="1"/>
</dbReference>
<dbReference type="PROSITE" id="PS50405">
    <property type="entry name" value="GST_CTER"/>
    <property type="match status" value="1"/>
</dbReference>
<dbReference type="PANTHER" id="PTHR44051:SF8">
    <property type="entry name" value="GLUTATHIONE S-TRANSFERASE GSTA"/>
    <property type="match status" value="1"/>
</dbReference>
<dbReference type="Pfam" id="PF13410">
    <property type="entry name" value="GST_C_2"/>
    <property type="match status" value="1"/>
</dbReference>
<name>W4HG80_9RHOB</name>
<feature type="domain" description="GST C-terminal" evidence="2">
    <location>
        <begin position="87"/>
        <end position="223"/>
    </location>
</feature>
<dbReference type="SFLD" id="SFLDS00019">
    <property type="entry name" value="Glutathione_Transferase_(cytos"/>
    <property type="match status" value="1"/>
</dbReference>
<organism evidence="3 4">
    <name type="scientific">Roseivivax marinus</name>
    <dbReference type="NCBI Taxonomy" id="1379903"/>
    <lineage>
        <taxon>Bacteria</taxon>
        <taxon>Pseudomonadati</taxon>
        <taxon>Pseudomonadota</taxon>
        <taxon>Alphaproteobacteria</taxon>
        <taxon>Rhodobacterales</taxon>
        <taxon>Roseobacteraceae</taxon>
        <taxon>Roseivivax</taxon>
    </lineage>
</organism>
<dbReference type="InterPro" id="IPR036282">
    <property type="entry name" value="Glutathione-S-Trfase_C_sf"/>
</dbReference>
<dbReference type="InterPro" id="IPR036249">
    <property type="entry name" value="Thioredoxin-like_sf"/>
</dbReference>
<dbReference type="PATRIC" id="fig|1317118.6.peg.3296"/>
<protein>
    <submittedName>
        <fullName evidence="3">Glutathione-S-transferase</fullName>
    </submittedName>
</protein>
<dbReference type="PANTHER" id="PTHR44051">
    <property type="entry name" value="GLUTATHIONE S-TRANSFERASE-RELATED"/>
    <property type="match status" value="1"/>
</dbReference>
<evidence type="ECO:0000259" key="1">
    <source>
        <dbReference type="PROSITE" id="PS50404"/>
    </source>
</evidence>
<dbReference type="SUPFAM" id="SSF52833">
    <property type="entry name" value="Thioredoxin-like"/>
    <property type="match status" value="1"/>
</dbReference>
<dbReference type="eggNOG" id="COG0625">
    <property type="taxonomic scope" value="Bacteria"/>
</dbReference>
<dbReference type="RefSeq" id="WP_043845919.1">
    <property type="nucleotide sequence ID" value="NZ_AQQW01000010.1"/>
</dbReference>
<feature type="domain" description="GST N-terminal" evidence="1">
    <location>
        <begin position="1"/>
        <end position="81"/>
    </location>
</feature>
<dbReference type="InterPro" id="IPR010987">
    <property type="entry name" value="Glutathione-S-Trfase_C-like"/>
</dbReference>
<dbReference type="InterPro" id="IPR004045">
    <property type="entry name" value="Glutathione_S-Trfase_N"/>
</dbReference>
<dbReference type="AlphaFoldDB" id="W4HG80"/>
<dbReference type="Proteomes" id="UP000019063">
    <property type="component" value="Unassembled WGS sequence"/>
</dbReference>
<keyword evidence="4" id="KW-1185">Reference proteome</keyword>
<sequence length="229" mass="25377">MSGIRLHHCPQSRSMRTLWLLHELGVDAEVVVHPFDRSLRAPDYLALSPAGRVPALEIDGRTLFETGAITEYLCERFPDAGMGCAPGDPARADWLIWLHFAETLSQHSAALTQQHVMLYEDHMRSPVVMKLEAARLGKCYAALEARLSEGAGRDWLAAERFTAADLSVAQALYMARHFAPLDGHARLVDWYARSTDRPAFAAALPKDGEALLYAQDFYPAWPMDTAGTA</sequence>
<comment type="caution">
    <text evidence="3">The sequence shown here is derived from an EMBL/GenBank/DDBJ whole genome shotgun (WGS) entry which is preliminary data.</text>
</comment>
<dbReference type="Gene3D" id="3.40.30.10">
    <property type="entry name" value="Glutaredoxin"/>
    <property type="match status" value="1"/>
</dbReference>
<evidence type="ECO:0000313" key="3">
    <source>
        <dbReference type="EMBL" id="ETW11772.1"/>
    </source>
</evidence>
<dbReference type="EMBL" id="AQQW01000010">
    <property type="protein sequence ID" value="ETW11772.1"/>
    <property type="molecule type" value="Genomic_DNA"/>
</dbReference>
<dbReference type="GO" id="GO:0016740">
    <property type="term" value="F:transferase activity"/>
    <property type="evidence" value="ECO:0007669"/>
    <property type="project" value="UniProtKB-KW"/>
</dbReference>
<dbReference type="SUPFAM" id="SSF47616">
    <property type="entry name" value="GST C-terminal domain-like"/>
    <property type="match status" value="1"/>
</dbReference>
<proteinExistence type="predicted"/>
<reference evidence="3 4" key="1">
    <citation type="journal article" date="2014" name="Antonie Van Leeuwenhoek">
        <title>Roseivivax atlanticus sp. nov., isolated from surface seawater of the Atlantic Ocean.</title>
        <authorList>
            <person name="Li G."/>
            <person name="Lai Q."/>
            <person name="Liu X."/>
            <person name="Sun F."/>
            <person name="Shao Z."/>
        </authorList>
    </citation>
    <scope>NUCLEOTIDE SEQUENCE [LARGE SCALE GENOMIC DNA]</scope>
    <source>
        <strain evidence="3 4">22II-s10s</strain>
    </source>
</reference>
<dbReference type="CDD" id="cd03046">
    <property type="entry name" value="GST_N_GTT1_like"/>
    <property type="match status" value="1"/>
</dbReference>
<keyword evidence="3" id="KW-0808">Transferase</keyword>
<evidence type="ECO:0000259" key="2">
    <source>
        <dbReference type="PROSITE" id="PS50405"/>
    </source>
</evidence>